<dbReference type="InterPro" id="IPR036412">
    <property type="entry name" value="HAD-like_sf"/>
</dbReference>
<dbReference type="InterPro" id="IPR023214">
    <property type="entry name" value="HAD_sf"/>
</dbReference>
<dbReference type="InterPro" id="IPR056782">
    <property type="entry name" value="HAD_PNKP"/>
</dbReference>
<accession>A0A9D2KB92</accession>
<gene>
    <name evidence="2" type="ORF">H9804_02885</name>
</gene>
<feature type="domain" description="Polynucleotide kinase PNKP phosphatase" evidence="1">
    <location>
        <begin position="3"/>
        <end position="141"/>
    </location>
</feature>
<dbReference type="Gene3D" id="3.40.50.1000">
    <property type="entry name" value="HAD superfamily/HAD-like"/>
    <property type="match status" value="1"/>
</dbReference>
<evidence type="ECO:0000259" key="1">
    <source>
        <dbReference type="Pfam" id="PF25109"/>
    </source>
</evidence>
<dbReference type="AlphaFoldDB" id="A0A9D2KB92"/>
<comment type="caution">
    <text evidence="2">The sequence shown here is derived from an EMBL/GenBank/DDBJ whole genome shotgun (WGS) entry which is preliminary data.</text>
</comment>
<sequence length="142" mass="17302">MKQAIIFDIDGTLADHKNRLKYIEQKPKKWDLFFSESIHDKPLPHIKVIYDALKKTGKYHIIIMTGRPNKYKEITIEWLQKNEFDYDKLFMRPTNNFKKNIEMKEILLQKIMQYYEVVFAFDDDEKVIELYKKYNIKILHVI</sequence>
<dbReference type="Pfam" id="PF25109">
    <property type="entry name" value="HAD_PNKP"/>
    <property type="match status" value="1"/>
</dbReference>
<evidence type="ECO:0000313" key="2">
    <source>
        <dbReference type="EMBL" id="HIZ88866.1"/>
    </source>
</evidence>
<dbReference type="Proteomes" id="UP000824176">
    <property type="component" value="Unassembled WGS sequence"/>
</dbReference>
<reference evidence="2" key="1">
    <citation type="journal article" date="2021" name="PeerJ">
        <title>Extensive microbial diversity within the chicken gut microbiome revealed by metagenomics and culture.</title>
        <authorList>
            <person name="Gilroy R."/>
            <person name="Ravi A."/>
            <person name="Getino M."/>
            <person name="Pursley I."/>
            <person name="Horton D.L."/>
            <person name="Alikhan N.F."/>
            <person name="Baker D."/>
            <person name="Gharbi K."/>
            <person name="Hall N."/>
            <person name="Watson M."/>
            <person name="Adriaenssens E.M."/>
            <person name="Foster-Nyarko E."/>
            <person name="Jarju S."/>
            <person name="Secka A."/>
            <person name="Antonio M."/>
            <person name="Oren A."/>
            <person name="Chaudhuri R.R."/>
            <person name="La Ragione R."/>
            <person name="Hildebrand F."/>
            <person name="Pallen M.J."/>
        </authorList>
    </citation>
    <scope>NUCLEOTIDE SEQUENCE</scope>
    <source>
        <strain evidence="2">ChiW4-1371</strain>
    </source>
</reference>
<name>A0A9D2KB92_9BACT</name>
<evidence type="ECO:0000313" key="3">
    <source>
        <dbReference type="Proteomes" id="UP000824176"/>
    </source>
</evidence>
<proteinExistence type="predicted"/>
<dbReference type="EMBL" id="DXAQ01000040">
    <property type="protein sequence ID" value="HIZ88866.1"/>
    <property type="molecule type" value="Genomic_DNA"/>
</dbReference>
<protein>
    <recommendedName>
        <fullName evidence="1">Polynucleotide kinase PNKP phosphatase domain-containing protein</fullName>
    </recommendedName>
</protein>
<dbReference type="SUPFAM" id="SSF56784">
    <property type="entry name" value="HAD-like"/>
    <property type="match status" value="1"/>
</dbReference>
<reference evidence="2" key="2">
    <citation type="submission" date="2021-04" db="EMBL/GenBank/DDBJ databases">
        <authorList>
            <person name="Gilroy R."/>
        </authorList>
    </citation>
    <scope>NUCLEOTIDE SEQUENCE</scope>
    <source>
        <strain evidence="2">ChiW4-1371</strain>
    </source>
</reference>
<organism evidence="2 3">
    <name type="scientific">Candidatus Mucispirillum faecigallinarum</name>
    <dbReference type="NCBI Taxonomy" id="2838699"/>
    <lineage>
        <taxon>Bacteria</taxon>
        <taxon>Pseudomonadati</taxon>
        <taxon>Deferribacterota</taxon>
        <taxon>Deferribacteres</taxon>
        <taxon>Deferribacterales</taxon>
        <taxon>Mucispirillaceae</taxon>
        <taxon>Mucispirillum</taxon>
    </lineage>
</organism>